<dbReference type="EMBL" id="CP036276">
    <property type="protein sequence ID" value="QDU42224.1"/>
    <property type="molecule type" value="Genomic_DNA"/>
</dbReference>
<dbReference type="InterPro" id="IPR004675">
    <property type="entry name" value="AhpD_core"/>
</dbReference>
<dbReference type="PANTHER" id="PTHR33930">
    <property type="entry name" value="ALKYL HYDROPEROXIDE REDUCTASE AHPD"/>
    <property type="match status" value="1"/>
</dbReference>
<evidence type="ECO:0000313" key="3">
    <source>
        <dbReference type="Proteomes" id="UP000319383"/>
    </source>
</evidence>
<dbReference type="AlphaFoldDB" id="A0A517ZIB7"/>
<reference evidence="2 3" key="1">
    <citation type="submission" date="2019-02" db="EMBL/GenBank/DDBJ databases">
        <title>Deep-cultivation of Planctomycetes and their phenomic and genomic characterization uncovers novel biology.</title>
        <authorList>
            <person name="Wiegand S."/>
            <person name="Jogler M."/>
            <person name="Boedeker C."/>
            <person name="Pinto D."/>
            <person name="Vollmers J."/>
            <person name="Rivas-Marin E."/>
            <person name="Kohn T."/>
            <person name="Peeters S.H."/>
            <person name="Heuer A."/>
            <person name="Rast P."/>
            <person name="Oberbeckmann S."/>
            <person name="Bunk B."/>
            <person name="Jeske O."/>
            <person name="Meyerdierks A."/>
            <person name="Storesund J.E."/>
            <person name="Kallscheuer N."/>
            <person name="Luecker S."/>
            <person name="Lage O.M."/>
            <person name="Pohl T."/>
            <person name="Merkel B.J."/>
            <person name="Hornburger P."/>
            <person name="Mueller R.-W."/>
            <person name="Bruemmer F."/>
            <person name="Labrenz M."/>
            <person name="Spormann A.M."/>
            <person name="Op den Camp H."/>
            <person name="Overmann J."/>
            <person name="Amann R."/>
            <person name="Jetten M.S.M."/>
            <person name="Mascher T."/>
            <person name="Medema M.H."/>
            <person name="Devos D.P."/>
            <person name="Kaster A.-K."/>
            <person name="Ovreas L."/>
            <person name="Rohde M."/>
            <person name="Galperin M.Y."/>
            <person name="Jogler C."/>
        </authorList>
    </citation>
    <scope>NUCLEOTIDE SEQUENCE [LARGE SCALE GENOMIC DNA]</scope>
    <source>
        <strain evidence="2 3">Mal52</strain>
    </source>
</reference>
<organism evidence="2 3">
    <name type="scientific">Symmachiella dynata</name>
    <dbReference type="NCBI Taxonomy" id="2527995"/>
    <lineage>
        <taxon>Bacteria</taxon>
        <taxon>Pseudomonadati</taxon>
        <taxon>Planctomycetota</taxon>
        <taxon>Planctomycetia</taxon>
        <taxon>Planctomycetales</taxon>
        <taxon>Planctomycetaceae</taxon>
        <taxon>Symmachiella</taxon>
    </lineage>
</organism>
<evidence type="ECO:0000259" key="1">
    <source>
        <dbReference type="Pfam" id="PF02627"/>
    </source>
</evidence>
<dbReference type="GO" id="GO:0051920">
    <property type="term" value="F:peroxiredoxin activity"/>
    <property type="evidence" value="ECO:0007669"/>
    <property type="project" value="InterPro"/>
</dbReference>
<dbReference type="Gene3D" id="1.20.1290.10">
    <property type="entry name" value="AhpD-like"/>
    <property type="match status" value="1"/>
</dbReference>
<feature type="domain" description="Carboxymuconolactone decarboxylase-like" evidence="1">
    <location>
        <begin position="136"/>
        <end position="204"/>
    </location>
</feature>
<keyword evidence="2" id="KW-0575">Peroxidase</keyword>
<dbReference type="SUPFAM" id="SSF69118">
    <property type="entry name" value="AhpD-like"/>
    <property type="match status" value="2"/>
</dbReference>
<dbReference type="Pfam" id="PF02627">
    <property type="entry name" value="CMD"/>
    <property type="match status" value="2"/>
</dbReference>
<dbReference type="EC" id="1.11.1.15" evidence="2"/>
<sequence length="208" mass="22535">MSLVQPLPEADAVDKTAQTYGRIKEMFGSDTVPEPFLIYGGVPAFLQDFYMNFKKFVWTAGKLDEKTKAVIGLAVSVTKGNQLWTTRMQERLLSLGGTEQEVADVLAVAATCGMYNIFFKFRDIAGSDIFNGMSVGLRAHTFANTTLDDSTVELINIAISDMNGCKPCTSGHVEKARQLGLNDEQILEAVQCAATMAAGADFLNSTAL</sequence>
<name>A0A517ZIB7_9PLAN</name>
<dbReference type="Proteomes" id="UP000319383">
    <property type="component" value="Chromosome"/>
</dbReference>
<dbReference type="RefSeq" id="WP_145374298.1">
    <property type="nucleotide sequence ID" value="NZ_CP036276.1"/>
</dbReference>
<protein>
    <submittedName>
        <fullName evidence="2">Alkyl hydroperoxide reductase AhpD</fullName>
        <ecNumber evidence="2">1.11.1.15</ecNumber>
    </submittedName>
</protein>
<accession>A0A517ZIB7</accession>
<gene>
    <name evidence="2" type="primary">ahpD</name>
    <name evidence="2" type="ORF">Mal52_06790</name>
</gene>
<keyword evidence="3" id="KW-1185">Reference proteome</keyword>
<keyword evidence="2" id="KW-0560">Oxidoreductase</keyword>
<dbReference type="KEGG" id="sdyn:Mal52_06790"/>
<dbReference type="NCBIfam" id="TIGR00778">
    <property type="entry name" value="ahpD_dom"/>
    <property type="match status" value="1"/>
</dbReference>
<feature type="domain" description="Carboxymuconolactone decarboxylase-like" evidence="1">
    <location>
        <begin position="46"/>
        <end position="113"/>
    </location>
</feature>
<proteinExistence type="predicted"/>
<dbReference type="InterPro" id="IPR003779">
    <property type="entry name" value="CMD-like"/>
</dbReference>
<evidence type="ECO:0000313" key="2">
    <source>
        <dbReference type="EMBL" id="QDU42224.1"/>
    </source>
</evidence>
<dbReference type="PANTHER" id="PTHR33930:SF2">
    <property type="entry name" value="BLR3452 PROTEIN"/>
    <property type="match status" value="1"/>
</dbReference>
<dbReference type="InterPro" id="IPR029032">
    <property type="entry name" value="AhpD-like"/>
</dbReference>